<dbReference type="Gene3D" id="3.10.129.10">
    <property type="entry name" value="Hotdog Thioesterase"/>
    <property type="match status" value="1"/>
</dbReference>
<organism evidence="3 4">
    <name type="scientific">Fulvivirga lutea</name>
    <dbReference type="NCBI Taxonomy" id="2810512"/>
    <lineage>
        <taxon>Bacteria</taxon>
        <taxon>Pseudomonadati</taxon>
        <taxon>Bacteroidota</taxon>
        <taxon>Cytophagia</taxon>
        <taxon>Cytophagales</taxon>
        <taxon>Fulvivirgaceae</taxon>
        <taxon>Fulvivirga</taxon>
    </lineage>
</organism>
<evidence type="ECO:0000256" key="2">
    <source>
        <dbReference type="ARBA" id="ARBA00022801"/>
    </source>
</evidence>
<dbReference type="PIRSF" id="PIRSF003230">
    <property type="entry name" value="YbgC"/>
    <property type="match status" value="1"/>
</dbReference>
<gene>
    <name evidence="3" type="ORF">JR347_01830</name>
</gene>
<accession>A0A974WII9</accession>
<evidence type="ECO:0000313" key="3">
    <source>
        <dbReference type="EMBL" id="QSE97852.1"/>
    </source>
</evidence>
<dbReference type="SUPFAM" id="SSF54637">
    <property type="entry name" value="Thioesterase/thiol ester dehydrase-isomerase"/>
    <property type="match status" value="1"/>
</dbReference>
<dbReference type="PANTHER" id="PTHR31793:SF27">
    <property type="entry name" value="NOVEL THIOESTERASE SUPERFAMILY DOMAIN AND SAPOSIN A-TYPE DOMAIN CONTAINING PROTEIN (0610012H03RIK)"/>
    <property type="match status" value="1"/>
</dbReference>
<proteinExistence type="inferred from homology"/>
<dbReference type="KEGG" id="fuv:JR347_01830"/>
<dbReference type="Pfam" id="PF13279">
    <property type="entry name" value="4HBT_2"/>
    <property type="match status" value="1"/>
</dbReference>
<dbReference type="Proteomes" id="UP000662783">
    <property type="component" value="Chromosome"/>
</dbReference>
<evidence type="ECO:0000313" key="4">
    <source>
        <dbReference type="Proteomes" id="UP000662783"/>
    </source>
</evidence>
<evidence type="ECO:0000256" key="1">
    <source>
        <dbReference type="ARBA" id="ARBA00005953"/>
    </source>
</evidence>
<dbReference type="CDD" id="cd00586">
    <property type="entry name" value="4HBT"/>
    <property type="match status" value="1"/>
</dbReference>
<dbReference type="InterPro" id="IPR006684">
    <property type="entry name" value="YbgC/YbaW"/>
</dbReference>
<reference evidence="3" key="1">
    <citation type="submission" date="2021-02" db="EMBL/GenBank/DDBJ databases">
        <title>Fulvivirga sp. S481 isolated from sea water.</title>
        <authorList>
            <person name="Bae S.S."/>
            <person name="Baek K."/>
        </authorList>
    </citation>
    <scope>NUCLEOTIDE SEQUENCE</scope>
    <source>
        <strain evidence="3">S481</strain>
    </source>
</reference>
<keyword evidence="4" id="KW-1185">Reference proteome</keyword>
<dbReference type="InterPro" id="IPR050563">
    <property type="entry name" value="4-hydroxybenzoyl-CoA_TE"/>
</dbReference>
<protein>
    <submittedName>
        <fullName evidence="3">Acyl-CoA thioesterase</fullName>
    </submittedName>
</protein>
<sequence>MFQHETKIRVTYADTDQMGYVYYGNYARFYEIARAESIRSLGLTYRELEKSGVMMPVLENHSKYIAPARYDELLTVRTIIAQKPAVKIKFNYEIENEEQKIIHTGETLLAFIDIETGRPKRMPENLEAVLGQFYS</sequence>
<dbReference type="InterPro" id="IPR029069">
    <property type="entry name" value="HotDog_dom_sf"/>
</dbReference>
<name>A0A974WII9_9BACT</name>
<dbReference type="EMBL" id="CP070608">
    <property type="protein sequence ID" value="QSE97852.1"/>
    <property type="molecule type" value="Genomic_DNA"/>
</dbReference>
<keyword evidence="2" id="KW-0378">Hydrolase</keyword>
<dbReference type="NCBIfam" id="TIGR00051">
    <property type="entry name" value="YbgC/FadM family acyl-CoA thioesterase"/>
    <property type="match status" value="1"/>
</dbReference>
<dbReference type="GO" id="GO:0047617">
    <property type="term" value="F:fatty acyl-CoA hydrolase activity"/>
    <property type="evidence" value="ECO:0007669"/>
    <property type="project" value="TreeGrafter"/>
</dbReference>
<comment type="similarity">
    <text evidence="1">Belongs to the 4-hydroxybenzoyl-CoA thioesterase family.</text>
</comment>
<dbReference type="AlphaFoldDB" id="A0A974WII9"/>
<dbReference type="PANTHER" id="PTHR31793">
    <property type="entry name" value="4-HYDROXYBENZOYL-COA THIOESTERASE FAMILY MEMBER"/>
    <property type="match status" value="1"/>
</dbReference>
<dbReference type="RefSeq" id="WP_205722360.1">
    <property type="nucleotide sequence ID" value="NZ_CP070608.1"/>
</dbReference>